<dbReference type="SUPFAM" id="SSF52540">
    <property type="entry name" value="P-loop containing nucleoside triphosphate hydrolases"/>
    <property type="match status" value="2"/>
</dbReference>
<keyword evidence="1" id="KW-0233">DNA recombination</keyword>
<dbReference type="PANTHER" id="PTHR10492">
    <property type="match status" value="1"/>
</dbReference>
<feature type="compositionally biased region" description="Basic and acidic residues" evidence="2">
    <location>
        <begin position="609"/>
        <end position="623"/>
    </location>
</feature>
<dbReference type="Gene3D" id="3.90.70.120">
    <property type="match status" value="1"/>
</dbReference>
<organism evidence="7 8">
    <name type="scientific">Nesidiocoris tenuis</name>
    <dbReference type="NCBI Taxonomy" id="355587"/>
    <lineage>
        <taxon>Eukaryota</taxon>
        <taxon>Metazoa</taxon>
        <taxon>Ecdysozoa</taxon>
        <taxon>Arthropoda</taxon>
        <taxon>Hexapoda</taxon>
        <taxon>Insecta</taxon>
        <taxon>Pterygota</taxon>
        <taxon>Neoptera</taxon>
        <taxon>Paraneoptera</taxon>
        <taxon>Hemiptera</taxon>
        <taxon>Heteroptera</taxon>
        <taxon>Panheteroptera</taxon>
        <taxon>Cimicomorpha</taxon>
        <taxon>Miridae</taxon>
        <taxon>Dicyphina</taxon>
        <taxon>Nesidiocoris</taxon>
    </lineage>
</organism>
<protein>
    <recommendedName>
        <fullName evidence="1">ATP-dependent DNA helicase</fullName>
        <ecNumber evidence="1">5.6.2.3</ecNumber>
    </recommendedName>
</protein>
<dbReference type="InterPro" id="IPR038765">
    <property type="entry name" value="Papain-like_cys_pep_sf"/>
</dbReference>
<feature type="compositionally biased region" description="Basic and acidic residues" evidence="2">
    <location>
        <begin position="262"/>
        <end position="271"/>
    </location>
</feature>
<feature type="domain" description="Peptidase C76" evidence="3">
    <location>
        <begin position="11"/>
        <end position="175"/>
    </location>
</feature>
<feature type="compositionally biased region" description="Basic residues" evidence="2">
    <location>
        <begin position="445"/>
        <end position="455"/>
    </location>
</feature>
<dbReference type="InterPro" id="IPR025476">
    <property type="entry name" value="Helitron_helicase-like"/>
</dbReference>
<keyword evidence="1" id="KW-0378">Hydrolase</keyword>
<dbReference type="Gene3D" id="3.40.50.300">
    <property type="entry name" value="P-loop containing nucleotide triphosphate hydrolases"/>
    <property type="match status" value="1"/>
</dbReference>
<dbReference type="Pfam" id="PF04843">
    <property type="entry name" value="Herpes_teg_N"/>
    <property type="match status" value="1"/>
</dbReference>
<gene>
    <name evidence="7" type="ORF">NTJ_01114</name>
</gene>
<name>A0ABN7A8M2_9HEMI</name>
<comment type="cofactor">
    <cofactor evidence="1">
        <name>Mg(2+)</name>
        <dbReference type="ChEBI" id="CHEBI:18420"/>
    </cofactor>
</comment>
<evidence type="ECO:0000259" key="6">
    <source>
        <dbReference type="Pfam" id="PF21530"/>
    </source>
</evidence>
<feature type="compositionally biased region" description="Basic residues" evidence="2">
    <location>
        <begin position="560"/>
        <end position="570"/>
    </location>
</feature>
<dbReference type="InterPro" id="IPR027417">
    <property type="entry name" value="P-loop_NTPase"/>
</dbReference>
<feature type="compositionally biased region" description="Polar residues" evidence="2">
    <location>
        <begin position="665"/>
        <end position="687"/>
    </location>
</feature>
<feature type="domain" description="DNA helicase Pif1-like 2B" evidence="6">
    <location>
        <begin position="1986"/>
        <end position="2029"/>
    </location>
</feature>
<feature type="compositionally biased region" description="Basic and acidic residues" evidence="2">
    <location>
        <begin position="586"/>
        <end position="600"/>
    </location>
</feature>
<feature type="domain" description="DNA helicase Pif1-like DEAD-box helicase" evidence="4">
    <location>
        <begin position="1708"/>
        <end position="1893"/>
    </location>
</feature>
<keyword evidence="1" id="KW-0347">Helicase</keyword>
<comment type="similarity">
    <text evidence="1">Belongs to the helicase family.</text>
</comment>
<reference evidence="7 8" key="1">
    <citation type="submission" date="2023-09" db="EMBL/GenBank/DDBJ databases">
        <title>Nesidiocoris tenuis whole genome shotgun sequence.</title>
        <authorList>
            <person name="Shibata T."/>
            <person name="Shimoda M."/>
            <person name="Kobayashi T."/>
            <person name="Uehara T."/>
        </authorList>
    </citation>
    <scope>NUCLEOTIDE SEQUENCE [LARGE SCALE GENOMIC DNA]</scope>
    <source>
        <strain evidence="7 8">Japan</strain>
    </source>
</reference>
<keyword evidence="1" id="KW-0067">ATP-binding</keyword>
<feature type="compositionally biased region" description="Low complexity" evidence="2">
    <location>
        <begin position="532"/>
        <end position="546"/>
    </location>
</feature>
<evidence type="ECO:0000256" key="1">
    <source>
        <dbReference type="RuleBase" id="RU363044"/>
    </source>
</evidence>
<feature type="compositionally biased region" description="Basic and acidic residues" evidence="2">
    <location>
        <begin position="310"/>
        <end position="319"/>
    </location>
</feature>
<feature type="compositionally biased region" description="Low complexity" evidence="2">
    <location>
        <begin position="498"/>
        <end position="512"/>
    </location>
</feature>
<dbReference type="CDD" id="cd18809">
    <property type="entry name" value="SF1_C_RecD"/>
    <property type="match status" value="1"/>
</dbReference>
<keyword evidence="8" id="KW-1185">Reference proteome</keyword>
<dbReference type="EC" id="5.6.2.3" evidence="1"/>
<keyword evidence="1" id="KW-0234">DNA repair</keyword>
<dbReference type="InterPro" id="IPR010285">
    <property type="entry name" value="DNA_helicase_pif1-like_DEAD"/>
</dbReference>
<keyword evidence="1" id="KW-0547">Nucleotide-binding</keyword>
<feature type="compositionally biased region" description="Polar residues" evidence="2">
    <location>
        <begin position="624"/>
        <end position="645"/>
    </location>
</feature>
<dbReference type="InterPro" id="IPR006928">
    <property type="entry name" value="Herpes_teg_USP"/>
</dbReference>
<feature type="region of interest" description="Disordered" evidence="2">
    <location>
        <begin position="234"/>
        <end position="645"/>
    </location>
</feature>
<dbReference type="Pfam" id="PF21530">
    <property type="entry name" value="Pif1_2B_dom"/>
    <property type="match status" value="1"/>
</dbReference>
<dbReference type="InterPro" id="IPR049163">
    <property type="entry name" value="Pif1-like_2B_dom"/>
</dbReference>
<feature type="compositionally biased region" description="Pro residues" evidence="2">
    <location>
        <begin position="513"/>
        <end position="524"/>
    </location>
</feature>
<dbReference type="Pfam" id="PF05970">
    <property type="entry name" value="PIF1"/>
    <property type="match status" value="1"/>
</dbReference>
<evidence type="ECO:0000259" key="5">
    <source>
        <dbReference type="Pfam" id="PF14214"/>
    </source>
</evidence>
<feature type="domain" description="Helitron helicase-like" evidence="5">
    <location>
        <begin position="1021"/>
        <end position="1201"/>
    </location>
</feature>
<keyword evidence="1" id="KW-0227">DNA damage</keyword>
<evidence type="ECO:0000259" key="4">
    <source>
        <dbReference type="Pfam" id="PF05970"/>
    </source>
</evidence>
<feature type="compositionally biased region" description="Basic and acidic residues" evidence="2">
    <location>
        <begin position="330"/>
        <end position="340"/>
    </location>
</feature>
<evidence type="ECO:0000259" key="3">
    <source>
        <dbReference type="Pfam" id="PF04843"/>
    </source>
</evidence>
<dbReference type="Pfam" id="PF14214">
    <property type="entry name" value="Helitron_like_N"/>
    <property type="match status" value="1"/>
</dbReference>
<evidence type="ECO:0000313" key="7">
    <source>
        <dbReference type="EMBL" id="BES88308.1"/>
    </source>
</evidence>
<feature type="compositionally biased region" description="Low complexity" evidence="2">
    <location>
        <begin position="403"/>
        <end position="430"/>
    </location>
</feature>
<dbReference type="EMBL" id="AP028909">
    <property type="protein sequence ID" value="BES88308.1"/>
    <property type="molecule type" value="Genomic_DNA"/>
</dbReference>
<dbReference type="PANTHER" id="PTHR10492:SF57">
    <property type="entry name" value="ATP-DEPENDENT DNA HELICASE"/>
    <property type="match status" value="1"/>
</dbReference>
<accession>A0ABN7A8M2</accession>
<proteinExistence type="inferred from homology"/>
<dbReference type="SUPFAM" id="SSF54001">
    <property type="entry name" value="Cysteine proteinases"/>
    <property type="match status" value="1"/>
</dbReference>
<comment type="catalytic activity">
    <reaction evidence="1">
        <text>ATP + H2O = ADP + phosphate + H(+)</text>
        <dbReference type="Rhea" id="RHEA:13065"/>
        <dbReference type="ChEBI" id="CHEBI:15377"/>
        <dbReference type="ChEBI" id="CHEBI:15378"/>
        <dbReference type="ChEBI" id="CHEBI:30616"/>
        <dbReference type="ChEBI" id="CHEBI:43474"/>
        <dbReference type="ChEBI" id="CHEBI:456216"/>
        <dbReference type="EC" id="5.6.2.3"/>
    </reaction>
</comment>
<feature type="region of interest" description="Disordered" evidence="2">
    <location>
        <begin position="665"/>
        <end position="692"/>
    </location>
</feature>
<dbReference type="Proteomes" id="UP001307889">
    <property type="component" value="Chromosome 1"/>
</dbReference>
<evidence type="ECO:0000313" key="8">
    <source>
        <dbReference type="Proteomes" id="UP001307889"/>
    </source>
</evidence>
<sequence length="2145" mass="238382">MFSCAVSGTISQADPSFSPFENVQCLANSVVAICLSTKLPDRRFTQSQQIDAVLRAGHDLYRSLRVGTPKKAVFLAADEVPGRIRFSSNQDFAVEKHYIATDLETPQTVNRKNKETVEKLRRNLERCFAVSHGSIWPAVDNEVDGFIFTAQNKTVGFWKGANNVFHVFDPHAVNQLRLFTLVGGKARVFDCPARGKSLLNCLLADLNMINNVAYEIVRIRVVVGTRIPRPVVGPTVGLFTPPLPPPPPRSIQLPPKTPTASPEKKKFKTCDDQTAAAATSSSLPKTRLPSLIASPTSKRVGGRDGGISEGNDKTDDKTIRSPVSGAKSPTDSKRPADTRKPLSPFAAAARQLFSSVGDEEPVAPKSPDPTQKIIIDDTAMEVEETTTLPPPPPPPSQHDSFESLTSAVGTTTTTTLPSGESSSGLLSTGSDGDGDGQPETSGKKVGGRPKKRTPKPRLATTQKQIARDAKKRYRDQKRAEIENIVDAADSLSISTPPVVDSSLPAADVASAPPAAPSPPSIPSPDEPREDIISSSDGISSPVVGDDAVIDNVASAGSQRSRGRPKKRGRPKLADKTPQQISAETSKVYRERHPDRVEESRKKHVANHPDAVDRSRKDYAERNPEQVSQSRQIYAQTHPEQVSQSRKIYTQTHPEQVSQSRQIYAQTHPEQVSQSRQTYSQTHPQQVRDSQRAYVASHRDDFLLYQSQYNETRSLPAPLRQFTCLGDREGVDLDEIQPYTLSRPASLADESTYRCRHCNAPFFNEERRRTMWCCGDGDLVLPPLPPIDCPVYDDPYFLNHARAYNNVFCFSALGTSRHVRAPPSGVSLVKIQGKVYHRLFNLDDRRSSAINNTLMWIEDNVERYAVAQNQRLDRQKIRDLEAYLLSVNPFSNRIRQLSKETAEDAHLVFFQQQQQRGQIVTGEEGVGEGEPPPAPSVIAAVIRYGAAEPRQAVIWKAGDRSPQVVHFLDPSFEPLQYPLLFPHGSAGWSEGFASTTNKKLTLIKYYRGRYFQCTAATNNKPNCNRFTTLRRLNQEYVVDGVVRMDDSALLFIRRHQDHFLRIGQLREFDETIFGERDITTRGDGAAGAATLPLVGRIFLPSSFTHGPRWMQVQYYNAMAVVYRKGQPTYFVTITCNPRWPEIVNSLNPGETAVDRPDVAVRVFHQKFMHLKRLIKGGKIFGTIDYVMHVIEFQDRGLPHAHLAVRVSGGGPSSSVEIDAFVRATIPSAAEANGRLRSLVLEHMIHNVCGRDNQNAPCMDRVTNKCVQRYPMAANESTFIDDRGYINYKRPCRENVQLSASSMRGNFLRTVNDQYVVPFNPAILLIMACHANVEIATSAKTIRYLMKYVYRAPDQAVVAVVDSGSSSRASGGGVAAVADEIREYQEARVVTASEAYWRILELPNRGSTPAVEALTVHLPNCQIVVYRPSFGRLPPHRRQSSRLLSYLNRPRNVPELQNLTYAQFYEQYIVASQPTNNPERTCYVTGDGHYIYKRQVGECVARLHFISPSLGEVYFLRLLLLNFPADSYESLRTVGDTVFSTFQQAAVARGLVEVENEHVRSMNDAITIFNKSGKRLRQFYFVLISNGAPARILWSQFRLQLMDDFLRAEAEAEAAPPVDVVESAERNALIHLATMLRSHGGRTLTDYGLPDVGDGSTEVSRERARWDPIRCANFVTYWLPLLNPQQSAFADRVLSVTLRRGGDVADVEPRDRLFFLDGPGGTGKTLVLNVIMARLRGEGLIVLPCAFTGIAAMNYPGGMTAHSLFKFPFEIDENSVCNISIQSERADLIRHTTVIVWDEFSTVSRLMLKALDRALKDITQCELPFGGKIIVFAGDFRQIPPIVPSNTPVDVVNASVKSSPFWAELNVFTLSTAQRTAGDELFSRFLLAVGEGRVEPVRVADETLIPLRNIQTVSNLNDLIDFVYPPNDDSIENPDLSRSRTVLSGTNAAIDDINRTVLDRCPGDVIHLYSADRTTSDVDDPRFLPLPEFLHSLTHPGVPDHDLQLKIGSVCTVLRNLSFDCGLVNGTKVIVRNATAAAIEVQVSGQTDTLIIPRILFTFKADRDGMEIVRKQFPLKLAYASTVNKIQGQTLDRVGLDLRNNLFSHGQLYVALSRVRNAADLRILLPDERIINNVPHSKNIVYKDLLL</sequence>
<evidence type="ECO:0000256" key="2">
    <source>
        <dbReference type="SAM" id="MobiDB-lite"/>
    </source>
</evidence>